<dbReference type="SUPFAM" id="SSF57716">
    <property type="entry name" value="Glucocorticoid receptor-like (DNA-binding domain)"/>
    <property type="match status" value="1"/>
</dbReference>
<dbReference type="PANTHER" id="PTHR16515">
    <property type="entry name" value="PR DOMAIN ZINC FINGER PROTEIN"/>
    <property type="match status" value="1"/>
</dbReference>
<evidence type="ECO:0000259" key="11">
    <source>
        <dbReference type="PROSITE" id="PS50950"/>
    </source>
</evidence>
<dbReference type="Gene3D" id="6.20.210.20">
    <property type="entry name" value="THAP domain"/>
    <property type="match status" value="1"/>
</dbReference>
<dbReference type="GO" id="GO:0008270">
    <property type="term" value="F:zinc ion binding"/>
    <property type="evidence" value="ECO:0007669"/>
    <property type="project" value="UniProtKB-KW"/>
</dbReference>
<dbReference type="Pfam" id="PF05485">
    <property type="entry name" value="THAP"/>
    <property type="match status" value="1"/>
</dbReference>
<dbReference type="InParanoid" id="D6WYR8"/>
<evidence type="ECO:0000313" key="12">
    <source>
        <dbReference type="EMBL" id="EFA08403.1"/>
    </source>
</evidence>
<evidence type="ECO:0000256" key="5">
    <source>
        <dbReference type="ARBA" id="ARBA00022833"/>
    </source>
</evidence>
<evidence type="ECO:0000256" key="2">
    <source>
        <dbReference type="ARBA" id="ARBA00022723"/>
    </source>
</evidence>
<dbReference type="GO" id="GO:0000977">
    <property type="term" value="F:RNA polymerase II transcription regulatory region sequence-specific DNA binding"/>
    <property type="evidence" value="ECO:0000318"/>
    <property type="project" value="GO_Central"/>
</dbReference>
<dbReference type="PROSITE" id="PS50157">
    <property type="entry name" value="ZINC_FINGER_C2H2_2"/>
    <property type="match status" value="2"/>
</dbReference>
<dbReference type="OrthoDB" id="6160832at2759"/>
<protein>
    <submittedName>
        <fullName evidence="12">Uncharacterized protein</fullName>
    </submittedName>
</protein>
<keyword evidence="13" id="KW-1185">Reference proteome</keyword>
<evidence type="ECO:0000256" key="8">
    <source>
        <dbReference type="PROSITE-ProRule" id="PRU00042"/>
    </source>
</evidence>
<reference evidence="12 13" key="2">
    <citation type="journal article" date="2010" name="Nucleic Acids Res.">
        <title>BeetleBase in 2010: revisions to provide comprehensive genomic information for Tribolium castaneum.</title>
        <authorList>
            <person name="Kim H.S."/>
            <person name="Murphy T."/>
            <person name="Xia J."/>
            <person name="Caragea D."/>
            <person name="Park Y."/>
            <person name="Beeman R.W."/>
            <person name="Lorenzen M.D."/>
            <person name="Butcher S."/>
            <person name="Manak J.R."/>
            <person name="Brown S.J."/>
        </authorList>
    </citation>
    <scope>GENOME REANNOTATION</scope>
    <source>
        <strain evidence="12 13">Georgia GA2</strain>
    </source>
</reference>
<evidence type="ECO:0000256" key="7">
    <source>
        <dbReference type="ARBA" id="ARBA00023242"/>
    </source>
</evidence>
<dbReference type="SUPFAM" id="SSF48695">
    <property type="entry name" value="Multiheme cytochromes"/>
    <property type="match status" value="1"/>
</dbReference>
<feature type="domain" description="THAP-type" evidence="11">
    <location>
        <begin position="5"/>
        <end position="93"/>
    </location>
</feature>
<comment type="subcellular location">
    <subcellularLocation>
        <location evidence="1">Nucleus</location>
    </subcellularLocation>
</comment>
<evidence type="ECO:0000256" key="4">
    <source>
        <dbReference type="ARBA" id="ARBA00022771"/>
    </source>
</evidence>
<dbReference type="SMART" id="SM00355">
    <property type="entry name" value="ZnF_C2H2"/>
    <property type="match status" value="3"/>
</dbReference>
<organism evidence="12 13">
    <name type="scientific">Tribolium castaneum</name>
    <name type="common">Red flour beetle</name>
    <dbReference type="NCBI Taxonomy" id="7070"/>
    <lineage>
        <taxon>Eukaryota</taxon>
        <taxon>Metazoa</taxon>
        <taxon>Ecdysozoa</taxon>
        <taxon>Arthropoda</taxon>
        <taxon>Hexapoda</taxon>
        <taxon>Insecta</taxon>
        <taxon>Pterygota</taxon>
        <taxon>Neoptera</taxon>
        <taxon>Endopterygota</taxon>
        <taxon>Coleoptera</taxon>
        <taxon>Polyphaga</taxon>
        <taxon>Cucujiformia</taxon>
        <taxon>Tenebrionidae</taxon>
        <taxon>Tenebrionidae incertae sedis</taxon>
        <taxon>Tribolium</taxon>
    </lineage>
</organism>
<name>D6WYR8_TRICA</name>
<feature type="domain" description="C2H2-type" evidence="10">
    <location>
        <begin position="248"/>
        <end position="270"/>
    </location>
</feature>
<dbReference type="PROSITE" id="PS00028">
    <property type="entry name" value="ZINC_FINGER_C2H2_1"/>
    <property type="match status" value="3"/>
</dbReference>
<dbReference type="InterPro" id="IPR038441">
    <property type="entry name" value="THAP_Znf_sf"/>
</dbReference>
<evidence type="ECO:0000313" key="13">
    <source>
        <dbReference type="Proteomes" id="UP000007266"/>
    </source>
</evidence>
<dbReference type="Proteomes" id="UP000007266">
    <property type="component" value="Linkage group 8"/>
</dbReference>
<proteinExistence type="predicted"/>
<keyword evidence="5" id="KW-0862">Zinc</keyword>
<sequence>MTPNLPPSKRCFIPWCPQSSEVSNNVDFFHLPTDTIRRSAWLEALDIPVSKKDRYLLTISSRHFKSGRPSPDSADIDWIPNQALHPNVVSQLKSKMRKLLVGDINEIITNIPEIEAVFDVPEFVVLRKVGESPNNDHDYVKTRPVDSAPACQDVHLPHFCNICVQEFGDLFKFNSHMLAHMHKNDVKCTLCHQSFFTTTCLNNHIRFKHTTLCQKCHKQIPRGQHYWHKLANAKQRKQILTKRDDKIWFCVFCGKKFGRVREFHKHLESHDQVL</sequence>
<keyword evidence="7" id="KW-0539">Nucleus</keyword>
<dbReference type="HOGENOM" id="CLU_1016797_0_0_1"/>
<evidence type="ECO:0000256" key="9">
    <source>
        <dbReference type="PROSITE-ProRule" id="PRU00309"/>
    </source>
</evidence>
<keyword evidence="4 8" id="KW-0863">Zinc-finger</keyword>
<dbReference type="Gene3D" id="3.30.160.60">
    <property type="entry name" value="Classic Zinc Finger"/>
    <property type="match status" value="1"/>
</dbReference>
<gene>
    <name evidence="12" type="primary">AUGUSTUS-3.0.2_06050</name>
    <name evidence="12" type="ORF">TcasGA2_TC006050</name>
</gene>
<dbReference type="InterPro" id="IPR050331">
    <property type="entry name" value="Zinc_finger"/>
</dbReference>
<dbReference type="PhylomeDB" id="D6WYR8"/>
<keyword evidence="2" id="KW-0479">Metal-binding</keyword>
<evidence type="ECO:0000256" key="6">
    <source>
        <dbReference type="ARBA" id="ARBA00023125"/>
    </source>
</evidence>
<reference evidence="12 13" key="1">
    <citation type="journal article" date="2008" name="Nature">
        <title>The genome of the model beetle and pest Tribolium castaneum.</title>
        <authorList>
            <consortium name="Tribolium Genome Sequencing Consortium"/>
            <person name="Richards S."/>
            <person name="Gibbs R.A."/>
            <person name="Weinstock G.M."/>
            <person name="Brown S.J."/>
            <person name="Denell R."/>
            <person name="Beeman R.W."/>
            <person name="Gibbs R."/>
            <person name="Beeman R.W."/>
            <person name="Brown S.J."/>
            <person name="Bucher G."/>
            <person name="Friedrich M."/>
            <person name="Grimmelikhuijzen C.J."/>
            <person name="Klingler M."/>
            <person name="Lorenzen M."/>
            <person name="Richards S."/>
            <person name="Roth S."/>
            <person name="Schroder R."/>
            <person name="Tautz D."/>
            <person name="Zdobnov E.M."/>
            <person name="Muzny D."/>
            <person name="Gibbs R.A."/>
            <person name="Weinstock G.M."/>
            <person name="Attaway T."/>
            <person name="Bell S."/>
            <person name="Buhay C.J."/>
            <person name="Chandrabose M.N."/>
            <person name="Chavez D."/>
            <person name="Clerk-Blankenburg K.P."/>
            <person name="Cree A."/>
            <person name="Dao M."/>
            <person name="Davis C."/>
            <person name="Chacko J."/>
            <person name="Dinh H."/>
            <person name="Dugan-Rocha S."/>
            <person name="Fowler G."/>
            <person name="Garner T.T."/>
            <person name="Garnes J."/>
            <person name="Gnirke A."/>
            <person name="Hawes A."/>
            <person name="Hernandez J."/>
            <person name="Hines S."/>
            <person name="Holder M."/>
            <person name="Hume J."/>
            <person name="Jhangiani S.N."/>
            <person name="Joshi V."/>
            <person name="Khan Z.M."/>
            <person name="Jackson L."/>
            <person name="Kovar C."/>
            <person name="Kowis A."/>
            <person name="Lee S."/>
            <person name="Lewis L.R."/>
            <person name="Margolis J."/>
            <person name="Morgan M."/>
            <person name="Nazareth L.V."/>
            <person name="Nguyen N."/>
            <person name="Okwuonu G."/>
            <person name="Parker D."/>
            <person name="Richards S."/>
            <person name="Ruiz S.J."/>
            <person name="Santibanez J."/>
            <person name="Savard J."/>
            <person name="Scherer S.E."/>
            <person name="Schneider B."/>
            <person name="Sodergren E."/>
            <person name="Tautz D."/>
            <person name="Vattahil S."/>
            <person name="Villasana D."/>
            <person name="White C.S."/>
            <person name="Wright R."/>
            <person name="Park Y."/>
            <person name="Beeman R.W."/>
            <person name="Lord J."/>
            <person name="Oppert B."/>
            <person name="Lorenzen M."/>
            <person name="Brown S."/>
            <person name="Wang L."/>
            <person name="Savard J."/>
            <person name="Tautz D."/>
            <person name="Richards S."/>
            <person name="Weinstock G."/>
            <person name="Gibbs R.A."/>
            <person name="Liu Y."/>
            <person name="Worley K."/>
            <person name="Weinstock G."/>
            <person name="Elsik C.G."/>
            <person name="Reese J.T."/>
            <person name="Elhaik E."/>
            <person name="Landan G."/>
            <person name="Graur D."/>
            <person name="Arensburger P."/>
            <person name="Atkinson P."/>
            <person name="Beeman R.W."/>
            <person name="Beidler J."/>
            <person name="Brown S.J."/>
            <person name="Demuth J.P."/>
            <person name="Drury D.W."/>
            <person name="Du Y.Z."/>
            <person name="Fujiwara H."/>
            <person name="Lorenzen M."/>
            <person name="Maselli V."/>
            <person name="Osanai M."/>
            <person name="Park Y."/>
            <person name="Robertson H.M."/>
            <person name="Tu Z."/>
            <person name="Wang J.J."/>
            <person name="Wang S."/>
            <person name="Richards S."/>
            <person name="Song H."/>
            <person name="Zhang L."/>
            <person name="Sodergren E."/>
            <person name="Werner D."/>
            <person name="Stanke M."/>
            <person name="Morgenstern B."/>
            <person name="Solovyev V."/>
            <person name="Kosarev P."/>
            <person name="Brown G."/>
            <person name="Chen H.C."/>
            <person name="Ermolaeva O."/>
            <person name="Hlavina W."/>
            <person name="Kapustin Y."/>
            <person name="Kiryutin B."/>
            <person name="Kitts P."/>
            <person name="Maglott D."/>
            <person name="Pruitt K."/>
            <person name="Sapojnikov V."/>
            <person name="Souvorov A."/>
            <person name="Mackey A.J."/>
            <person name="Waterhouse R.M."/>
            <person name="Wyder S."/>
            <person name="Zdobnov E.M."/>
            <person name="Zdobnov E.M."/>
            <person name="Wyder S."/>
            <person name="Kriventseva E.V."/>
            <person name="Kadowaki T."/>
            <person name="Bork P."/>
            <person name="Aranda M."/>
            <person name="Bao R."/>
            <person name="Beermann A."/>
            <person name="Berns N."/>
            <person name="Bolognesi R."/>
            <person name="Bonneton F."/>
            <person name="Bopp D."/>
            <person name="Brown S.J."/>
            <person name="Bucher G."/>
            <person name="Butts T."/>
            <person name="Chaumot A."/>
            <person name="Denell R.E."/>
            <person name="Ferrier D.E."/>
            <person name="Friedrich M."/>
            <person name="Gordon C.M."/>
            <person name="Jindra M."/>
            <person name="Klingler M."/>
            <person name="Lan Q."/>
            <person name="Lattorff H.M."/>
            <person name="Laudet V."/>
            <person name="von Levetsow C."/>
            <person name="Liu Z."/>
            <person name="Lutz R."/>
            <person name="Lynch J.A."/>
            <person name="da Fonseca R.N."/>
            <person name="Posnien N."/>
            <person name="Reuter R."/>
            <person name="Roth S."/>
            <person name="Savard J."/>
            <person name="Schinko J.B."/>
            <person name="Schmitt C."/>
            <person name="Schoppmeier M."/>
            <person name="Schroder R."/>
            <person name="Shippy T.D."/>
            <person name="Simonnet F."/>
            <person name="Marques-Souza H."/>
            <person name="Tautz D."/>
            <person name="Tomoyasu Y."/>
            <person name="Trauner J."/>
            <person name="Van der Zee M."/>
            <person name="Vervoort M."/>
            <person name="Wittkopp N."/>
            <person name="Wimmer E.A."/>
            <person name="Yang X."/>
            <person name="Jones A.K."/>
            <person name="Sattelle D.B."/>
            <person name="Ebert P.R."/>
            <person name="Nelson D."/>
            <person name="Scott J.G."/>
            <person name="Beeman R.W."/>
            <person name="Muthukrishnan S."/>
            <person name="Kramer K.J."/>
            <person name="Arakane Y."/>
            <person name="Beeman R.W."/>
            <person name="Zhu Q."/>
            <person name="Hogenkamp D."/>
            <person name="Dixit R."/>
            <person name="Oppert B."/>
            <person name="Jiang H."/>
            <person name="Zou Z."/>
            <person name="Marshall J."/>
            <person name="Elpidina E."/>
            <person name="Vinokurov K."/>
            <person name="Oppert C."/>
            <person name="Zou Z."/>
            <person name="Evans J."/>
            <person name="Lu Z."/>
            <person name="Zhao P."/>
            <person name="Sumathipala N."/>
            <person name="Altincicek B."/>
            <person name="Vilcinskas A."/>
            <person name="Williams M."/>
            <person name="Hultmark D."/>
            <person name="Hetru C."/>
            <person name="Jiang H."/>
            <person name="Grimmelikhuijzen C.J."/>
            <person name="Hauser F."/>
            <person name="Cazzamali G."/>
            <person name="Williamson M."/>
            <person name="Park Y."/>
            <person name="Li B."/>
            <person name="Tanaka Y."/>
            <person name="Predel R."/>
            <person name="Neupert S."/>
            <person name="Schachtner J."/>
            <person name="Verleyen P."/>
            <person name="Raible F."/>
            <person name="Bork P."/>
            <person name="Friedrich M."/>
            <person name="Walden K.K."/>
            <person name="Robertson H.M."/>
            <person name="Angeli S."/>
            <person name="Foret S."/>
            <person name="Bucher G."/>
            <person name="Schuetz S."/>
            <person name="Maleszka R."/>
            <person name="Wimmer E.A."/>
            <person name="Beeman R.W."/>
            <person name="Lorenzen M."/>
            <person name="Tomoyasu Y."/>
            <person name="Miller S.C."/>
            <person name="Grossmann D."/>
            <person name="Bucher G."/>
        </authorList>
    </citation>
    <scope>NUCLEOTIDE SEQUENCE [LARGE SCALE GENOMIC DNA]</scope>
    <source>
        <strain evidence="12 13">Georgia GA2</strain>
    </source>
</reference>
<dbReference type="GO" id="GO:0000981">
    <property type="term" value="F:DNA-binding transcription factor activity, RNA polymerase II-specific"/>
    <property type="evidence" value="ECO:0000318"/>
    <property type="project" value="GO_Central"/>
</dbReference>
<dbReference type="InterPro" id="IPR036280">
    <property type="entry name" value="Multihaem_cyt_sf"/>
</dbReference>
<dbReference type="PROSITE" id="PS50950">
    <property type="entry name" value="ZF_THAP"/>
    <property type="match status" value="1"/>
</dbReference>
<accession>D6WYR8</accession>
<evidence type="ECO:0000256" key="1">
    <source>
        <dbReference type="ARBA" id="ARBA00004123"/>
    </source>
</evidence>
<dbReference type="AlphaFoldDB" id="D6WYR8"/>
<dbReference type="KEGG" id="tca:103313772"/>
<keyword evidence="6 9" id="KW-0238">DNA-binding</keyword>
<dbReference type="InterPro" id="IPR013087">
    <property type="entry name" value="Znf_C2H2_type"/>
</dbReference>
<dbReference type="PANTHER" id="PTHR16515:SF66">
    <property type="entry name" value="C2H2-TYPE DOMAIN-CONTAINING PROTEIN"/>
    <property type="match status" value="1"/>
</dbReference>
<dbReference type="EMBL" id="KQ971357">
    <property type="protein sequence ID" value="EFA08403.1"/>
    <property type="molecule type" value="Genomic_DNA"/>
</dbReference>
<evidence type="ECO:0000259" key="10">
    <source>
        <dbReference type="PROSITE" id="PS50157"/>
    </source>
</evidence>
<feature type="domain" description="C2H2-type" evidence="10">
    <location>
        <begin position="186"/>
        <end position="210"/>
    </location>
</feature>
<dbReference type="GO" id="GO:0005634">
    <property type="term" value="C:nucleus"/>
    <property type="evidence" value="ECO:0000318"/>
    <property type="project" value="GO_Central"/>
</dbReference>
<evidence type="ECO:0000256" key="3">
    <source>
        <dbReference type="ARBA" id="ARBA00022737"/>
    </source>
</evidence>
<dbReference type="GO" id="GO:0006357">
    <property type="term" value="P:regulation of transcription by RNA polymerase II"/>
    <property type="evidence" value="ECO:0000318"/>
    <property type="project" value="GO_Central"/>
</dbReference>
<keyword evidence="3" id="KW-0677">Repeat</keyword>
<dbReference type="InterPro" id="IPR006612">
    <property type="entry name" value="THAP_Znf"/>
</dbReference>